<evidence type="ECO:0000313" key="2">
    <source>
        <dbReference type="EMBL" id="MAA13204.1"/>
    </source>
</evidence>
<accession>A0A224YGW2</accession>
<organism evidence="2">
    <name type="scientific">Rhipicephalus zambeziensis</name>
    <dbReference type="NCBI Taxonomy" id="60191"/>
    <lineage>
        <taxon>Eukaryota</taxon>
        <taxon>Metazoa</taxon>
        <taxon>Ecdysozoa</taxon>
        <taxon>Arthropoda</taxon>
        <taxon>Chelicerata</taxon>
        <taxon>Arachnida</taxon>
        <taxon>Acari</taxon>
        <taxon>Parasitiformes</taxon>
        <taxon>Ixodida</taxon>
        <taxon>Ixodoidea</taxon>
        <taxon>Ixodidae</taxon>
        <taxon>Rhipicephalinae</taxon>
        <taxon>Rhipicephalus</taxon>
        <taxon>Rhipicephalus</taxon>
    </lineage>
</organism>
<keyword evidence="1" id="KW-1133">Transmembrane helix</keyword>
<name>A0A224YGW2_9ACAR</name>
<sequence>MHLAHNLCMNNQENHLFPLIPFGNCQYECNMCILCSFKRPMQIYSAEFRKRMCDCWGLMYYNFVALRFIQMLMFASCLLFFLSPKMHCVQICAFFSVFVRYKRDND</sequence>
<proteinExistence type="predicted"/>
<keyword evidence="1" id="KW-0472">Membrane</keyword>
<dbReference type="EMBL" id="GFPF01002058">
    <property type="protein sequence ID" value="MAA13204.1"/>
    <property type="molecule type" value="Transcribed_RNA"/>
</dbReference>
<evidence type="ECO:0000256" key="1">
    <source>
        <dbReference type="SAM" id="Phobius"/>
    </source>
</evidence>
<feature type="transmembrane region" description="Helical" evidence="1">
    <location>
        <begin position="58"/>
        <end position="82"/>
    </location>
</feature>
<reference evidence="2" key="1">
    <citation type="journal article" date="2017" name="Parasit. Vectors">
        <title>Sialotranscriptomics of Rhipicephalus zambeziensis reveals intricate expression profiles of secretory proteins and suggests tight temporal transcriptional regulation during blood-feeding.</title>
        <authorList>
            <person name="de Castro M.H."/>
            <person name="de Klerk D."/>
            <person name="Pienaar R."/>
            <person name="Rees D.J.G."/>
            <person name="Mans B.J."/>
        </authorList>
    </citation>
    <scope>NUCLEOTIDE SEQUENCE</scope>
    <source>
        <tissue evidence="2">Salivary glands</tissue>
    </source>
</reference>
<keyword evidence="1" id="KW-0812">Transmembrane</keyword>
<dbReference type="AlphaFoldDB" id="A0A224YGW2"/>
<protein>
    <submittedName>
        <fullName evidence="2">Uncharacterized protein</fullName>
    </submittedName>
</protein>